<dbReference type="STRING" id="1423747.FC69_GL000952"/>
<dbReference type="InterPro" id="IPR011909">
    <property type="entry name" value="GlrX_NrdH"/>
</dbReference>
<comment type="similarity">
    <text evidence="2">Belongs to the glutaredoxin family.</text>
</comment>
<dbReference type="InterPro" id="IPR002109">
    <property type="entry name" value="Glutaredoxin"/>
</dbReference>
<comment type="caution">
    <text evidence="9">The sequence shown here is derived from an EMBL/GenBank/DDBJ whole genome shotgun (WGS) entry which is preliminary data.</text>
</comment>
<evidence type="ECO:0000256" key="1">
    <source>
        <dbReference type="ARBA" id="ARBA00002292"/>
    </source>
</evidence>
<sequence length="78" mass="8933">MIMANITLYTKNGCPQCRMTKHFLETHDVTFVEHNINDDPQYIDYLRENGFQAVPVLEADGIDSFSGFRPAELQKLAI</sequence>
<dbReference type="EMBL" id="AZEX01000001">
    <property type="protein sequence ID" value="KRL62080.1"/>
    <property type="molecule type" value="Genomic_DNA"/>
</dbReference>
<evidence type="ECO:0000259" key="8">
    <source>
        <dbReference type="PROSITE" id="PS50404"/>
    </source>
</evidence>
<dbReference type="eggNOG" id="COG0695">
    <property type="taxonomic scope" value="Bacteria"/>
</dbReference>
<reference evidence="9 10" key="1">
    <citation type="journal article" date="2015" name="Genome Announc.">
        <title>Expanding the biotechnology potential of lactobacilli through comparative genomics of 213 strains and associated genera.</title>
        <authorList>
            <person name="Sun Z."/>
            <person name="Harris H.M."/>
            <person name="McCann A."/>
            <person name="Guo C."/>
            <person name="Argimon S."/>
            <person name="Zhang W."/>
            <person name="Yang X."/>
            <person name="Jeffery I.B."/>
            <person name="Cooney J.C."/>
            <person name="Kagawa T.F."/>
            <person name="Liu W."/>
            <person name="Song Y."/>
            <person name="Salvetti E."/>
            <person name="Wrobel A."/>
            <person name="Rasinkangas P."/>
            <person name="Parkhill J."/>
            <person name="Rea M.C."/>
            <person name="O'Sullivan O."/>
            <person name="Ritari J."/>
            <person name="Douillard F.P."/>
            <person name="Paul Ross R."/>
            <person name="Yang R."/>
            <person name="Briner A.E."/>
            <person name="Felis G.E."/>
            <person name="de Vos W.M."/>
            <person name="Barrangou R."/>
            <person name="Klaenhammer T.R."/>
            <person name="Caufield P.W."/>
            <person name="Cui Y."/>
            <person name="Zhang H."/>
            <person name="O'Toole P.W."/>
        </authorList>
    </citation>
    <scope>NUCLEOTIDE SEQUENCE [LARGE SCALE GENOMIC DNA]</scope>
    <source>
        <strain evidence="9 10">DSM 14340</strain>
    </source>
</reference>
<dbReference type="GO" id="GO:0009055">
    <property type="term" value="F:electron transfer activity"/>
    <property type="evidence" value="ECO:0007669"/>
    <property type="project" value="TreeGrafter"/>
</dbReference>
<evidence type="ECO:0000256" key="7">
    <source>
        <dbReference type="ARBA" id="ARBA00023284"/>
    </source>
</evidence>
<dbReference type="InterPro" id="IPR004045">
    <property type="entry name" value="Glutathione_S-Trfase_N"/>
</dbReference>
<evidence type="ECO:0000256" key="5">
    <source>
        <dbReference type="ARBA" id="ARBA00022982"/>
    </source>
</evidence>
<dbReference type="InterPro" id="IPR051548">
    <property type="entry name" value="Grx-like_ET"/>
</dbReference>
<dbReference type="InterPro" id="IPR036249">
    <property type="entry name" value="Thioredoxin-like_sf"/>
</dbReference>
<dbReference type="PANTHER" id="PTHR34386">
    <property type="entry name" value="GLUTAREDOXIN"/>
    <property type="match status" value="1"/>
</dbReference>
<keyword evidence="6" id="KW-1015">Disulfide bond</keyword>
<dbReference type="AlphaFoldDB" id="A0A0R1RYN2"/>
<name>A0A0R1RYN2_9LACO</name>
<dbReference type="PATRIC" id="fig|1423747.3.peg.972"/>
<feature type="domain" description="GST N-terminal" evidence="8">
    <location>
        <begin position="4"/>
        <end position="78"/>
    </location>
</feature>
<dbReference type="NCBIfam" id="TIGR02194">
    <property type="entry name" value="GlrX_NrdH"/>
    <property type="match status" value="1"/>
</dbReference>
<dbReference type="Gene3D" id="3.40.30.10">
    <property type="entry name" value="Glutaredoxin"/>
    <property type="match status" value="1"/>
</dbReference>
<dbReference type="PROSITE" id="PS50404">
    <property type="entry name" value="GST_NTER"/>
    <property type="match status" value="1"/>
</dbReference>
<dbReference type="GO" id="GO:0045454">
    <property type="term" value="P:cell redox homeostasis"/>
    <property type="evidence" value="ECO:0007669"/>
    <property type="project" value="InterPro"/>
</dbReference>
<keyword evidence="4" id="KW-0813">Transport</keyword>
<gene>
    <name evidence="9" type="ORF">FC69_GL000952</name>
</gene>
<dbReference type="PROSITE" id="PS51354">
    <property type="entry name" value="GLUTAREDOXIN_2"/>
    <property type="match status" value="1"/>
</dbReference>
<dbReference type="Proteomes" id="UP000051264">
    <property type="component" value="Unassembled WGS sequence"/>
</dbReference>
<evidence type="ECO:0000256" key="6">
    <source>
        <dbReference type="ARBA" id="ARBA00023157"/>
    </source>
</evidence>
<comment type="function">
    <text evidence="1">Electron transport system for the ribonucleotide reductase system NrdEF.</text>
</comment>
<accession>A0A0R1RYN2</accession>
<proteinExistence type="inferred from homology"/>
<evidence type="ECO:0000313" key="9">
    <source>
        <dbReference type="EMBL" id="KRL62080.1"/>
    </source>
</evidence>
<dbReference type="CDD" id="cd02976">
    <property type="entry name" value="NrdH"/>
    <property type="match status" value="1"/>
</dbReference>
<evidence type="ECO:0000313" key="10">
    <source>
        <dbReference type="Proteomes" id="UP000051264"/>
    </source>
</evidence>
<dbReference type="PANTHER" id="PTHR34386:SF1">
    <property type="entry name" value="GLUTAREDOXIN-LIKE PROTEIN NRDH"/>
    <property type="match status" value="1"/>
</dbReference>
<dbReference type="Pfam" id="PF00462">
    <property type="entry name" value="Glutaredoxin"/>
    <property type="match status" value="1"/>
</dbReference>
<evidence type="ECO:0000256" key="3">
    <source>
        <dbReference type="ARBA" id="ARBA00017945"/>
    </source>
</evidence>
<dbReference type="SUPFAM" id="SSF52833">
    <property type="entry name" value="Thioredoxin-like"/>
    <property type="match status" value="1"/>
</dbReference>
<evidence type="ECO:0000256" key="2">
    <source>
        <dbReference type="ARBA" id="ARBA00007787"/>
    </source>
</evidence>
<keyword evidence="5" id="KW-0249">Electron transport</keyword>
<evidence type="ECO:0000256" key="4">
    <source>
        <dbReference type="ARBA" id="ARBA00022448"/>
    </source>
</evidence>
<organism evidence="9 10">
    <name type="scientific">Latilactobacillus fuchuensis DSM 14340 = JCM 11249</name>
    <dbReference type="NCBI Taxonomy" id="1423747"/>
    <lineage>
        <taxon>Bacteria</taxon>
        <taxon>Bacillati</taxon>
        <taxon>Bacillota</taxon>
        <taxon>Bacilli</taxon>
        <taxon>Lactobacillales</taxon>
        <taxon>Lactobacillaceae</taxon>
        <taxon>Latilactobacillus</taxon>
    </lineage>
</organism>
<protein>
    <recommendedName>
        <fullName evidence="3">Glutaredoxin-like protein NrdH</fullName>
    </recommendedName>
</protein>
<keyword evidence="7" id="KW-0676">Redox-active center</keyword>